<proteinExistence type="inferred from homology"/>
<dbReference type="InterPro" id="IPR005119">
    <property type="entry name" value="LysR_subst-bd"/>
</dbReference>
<dbReference type="SUPFAM" id="SSF53850">
    <property type="entry name" value="Periplasmic binding protein-like II"/>
    <property type="match status" value="1"/>
</dbReference>
<name>A0ABU1YK23_ROSSA</name>
<keyword evidence="7" id="KW-1185">Reference proteome</keyword>
<dbReference type="Gene3D" id="3.40.190.290">
    <property type="match status" value="1"/>
</dbReference>
<dbReference type="InterPro" id="IPR036388">
    <property type="entry name" value="WH-like_DNA-bd_sf"/>
</dbReference>
<dbReference type="CDD" id="cd08472">
    <property type="entry name" value="PBP2_CrgA_like_3"/>
    <property type="match status" value="1"/>
</dbReference>
<evidence type="ECO:0000313" key="7">
    <source>
        <dbReference type="Proteomes" id="UP001180453"/>
    </source>
</evidence>
<dbReference type="SUPFAM" id="SSF46785">
    <property type="entry name" value="Winged helix' DNA-binding domain"/>
    <property type="match status" value="1"/>
</dbReference>
<protein>
    <submittedName>
        <fullName evidence="6">DNA-binding transcriptional LysR family regulator</fullName>
    </submittedName>
</protein>
<comment type="similarity">
    <text evidence="1">Belongs to the LysR transcriptional regulatory family.</text>
</comment>
<evidence type="ECO:0000256" key="3">
    <source>
        <dbReference type="ARBA" id="ARBA00023125"/>
    </source>
</evidence>
<dbReference type="RefSeq" id="WP_310263655.1">
    <property type="nucleotide sequence ID" value="NZ_JAVDXU010000001.1"/>
</dbReference>
<dbReference type="InterPro" id="IPR000847">
    <property type="entry name" value="LysR_HTH_N"/>
</dbReference>
<dbReference type="GO" id="GO:0003677">
    <property type="term" value="F:DNA binding"/>
    <property type="evidence" value="ECO:0007669"/>
    <property type="project" value="UniProtKB-KW"/>
</dbReference>
<evidence type="ECO:0000259" key="5">
    <source>
        <dbReference type="PROSITE" id="PS50931"/>
    </source>
</evidence>
<accession>A0ABU1YK23</accession>
<dbReference type="InterPro" id="IPR058163">
    <property type="entry name" value="LysR-type_TF_proteobact-type"/>
</dbReference>
<dbReference type="PANTHER" id="PTHR30537">
    <property type="entry name" value="HTH-TYPE TRANSCRIPTIONAL REGULATOR"/>
    <property type="match status" value="1"/>
</dbReference>
<keyword evidence="2" id="KW-0805">Transcription regulation</keyword>
<feature type="domain" description="HTH lysR-type" evidence="5">
    <location>
        <begin position="10"/>
        <end position="67"/>
    </location>
</feature>
<gene>
    <name evidence="6" type="ORF">J2X20_001833</name>
</gene>
<sequence>MTVLRMSPNLDLNALRVFLQVAELAHFSRAADELGLPKGRVSQVVRGLEAQLGTRLFLRTTRRVSLTSDGELLAERARSLLADAGEIEALFQQDQQLGGRLRVDLPVRLALDVVLPALPTFLAEHPGLQVELSCTDRRVDLVEEGFDCVLRVGAVHDPMLVAKPVGQLAMMNVASPAYLARRGTPATPEDLVTQGHELVHYSQTWADRRPRFDWVDAEGRTRSLSLPARVAVNHTDAYEVAALNGMGIAQAPCVGMRTAVADGRLVRLLQGYEPAPMPVQLVMSQRRHTPRRVRVFMDWLTGLLAGHLEEAD</sequence>
<evidence type="ECO:0000256" key="4">
    <source>
        <dbReference type="ARBA" id="ARBA00023163"/>
    </source>
</evidence>
<dbReference type="Pfam" id="PF00126">
    <property type="entry name" value="HTH_1"/>
    <property type="match status" value="1"/>
</dbReference>
<dbReference type="PANTHER" id="PTHR30537:SF72">
    <property type="entry name" value="LYSR FAMILY TRANSCRIPTIONAL REGULATOR"/>
    <property type="match status" value="1"/>
</dbReference>
<evidence type="ECO:0000256" key="2">
    <source>
        <dbReference type="ARBA" id="ARBA00023015"/>
    </source>
</evidence>
<dbReference type="Gene3D" id="1.10.10.10">
    <property type="entry name" value="Winged helix-like DNA-binding domain superfamily/Winged helix DNA-binding domain"/>
    <property type="match status" value="1"/>
</dbReference>
<dbReference type="Pfam" id="PF03466">
    <property type="entry name" value="LysR_substrate"/>
    <property type="match status" value="1"/>
</dbReference>
<dbReference type="InterPro" id="IPR036390">
    <property type="entry name" value="WH_DNA-bd_sf"/>
</dbReference>
<reference evidence="6 7" key="1">
    <citation type="submission" date="2023-07" db="EMBL/GenBank/DDBJ databases">
        <title>Sorghum-associated microbial communities from plants grown in Nebraska, USA.</title>
        <authorList>
            <person name="Schachtman D."/>
        </authorList>
    </citation>
    <scope>NUCLEOTIDE SEQUENCE [LARGE SCALE GENOMIC DNA]</scope>
    <source>
        <strain evidence="6 7">BE314</strain>
    </source>
</reference>
<keyword evidence="3 6" id="KW-0238">DNA-binding</keyword>
<dbReference type="Proteomes" id="UP001180453">
    <property type="component" value="Unassembled WGS sequence"/>
</dbReference>
<dbReference type="EMBL" id="JAVDXU010000001">
    <property type="protein sequence ID" value="MDR7269204.1"/>
    <property type="molecule type" value="Genomic_DNA"/>
</dbReference>
<keyword evidence="4" id="KW-0804">Transcription</keyword>
<dbReference type="PROSITE" id="PS50931">
    <property type="entry name" value="HTH_LYSR"/>
    <property type="match status" value="1"/>
</dbReference>
<evidence type="ECO:0000313" key="6">
    <source>
        <dbReference type="EMBL" id="MDR7269204.1"/>
    </source>
</evidence>
<organism evidence="6 7">
    <name type="scientific">Roseateles saccharophilus</name>
    <name type="common">Pseudomonas saccharophila</name>
    <dbReference type="NCBI Taxonomy" id="304"/>
    <lineage>
        <taxon>Bacteria</taxon>
        <taxon>Pseudomonadati</taxon>
        <taxon>Pseudomonadota</taxon>
        <taxon>Betaproteobacteria</taxon>
        <taxon>Burkholderiales</taxon>
        <taxon>Sphaerotilaceae</taxon>
        <taxon>Roseateles</taxon>
    </lineage>
</organism>
<comment type="caution">
    <text evidence="6">The sequence shown here is derived from an EMBL/GenBank/DDBJ whole genome shotgun (WGS) entry which is preliminary data.</text>
</comment>
<evidence type="ECO:0000256" key="1">
    <source>
        <dbReference type="ARBA" id="ARBA00009437"/>
    </source>
</evidence>